<feature type="region of interest" description="Disordered" evidence="1">
    <location>
        <begin position="1033"/>
        <end position="1106"/>
    </location>
</feature>
<feature type="compositionally biased region" description="Low complexity" evidence="1">
    <location>
        <begin position="674"/>
        <end position="694"/>
    </location>
</feature>
<evidence type="ECO:0000313" key="3">
    <source>
        <dbReference type="Proteomes" id="UP000837857"/>
    </source>
</evidence>
<feature type="compositionally biased region" description="Polar residues" evidence="1">
    <location>
        <begin position="907"/>
        <end position="938"/>
    </location>
</feature>
<feature type="region of interest" description="Disordered" evidence="1">
    <location>
        <begin position="991"/>
        <end position="1021"/>
    </location>
</feature>
<feature type="compositionally biased region" description="Polar residues" evidence="1">
    <location>
        <begin position="1086"/>
        <end position="1096"/>
    </location>
</feature>
<dbReference type="Proteomes" id="UP000837857">
    <property type="component" value="Chromosome 19"/>
</dbReference>
<feature type="region of interest" description="Disordered" evidence="1">
    <location>
        <begin position="840"/>
        <end position="959"/>
    </location>
</feature>
<feature type="compositionally biased region" description="Polar residues" evidence="1">
    <location>
        <begin position="1000"/>
        <end position="1020"/>
    </location>
</feature>
<feature type="compositionally biased region" description="Basic and acidic residues" evidence="1">
    <location>
        <begin position="1033"/>
        <end position="1043"/>
    </location>
</feature>
<feature type="region of interest" description="Disordered" evidence="1">
    <location>
        <begin position="387"/>
        <end position="409"/>
    </location>
</feature>
<evidence type="ECO:0000256" key="1">
    <source>
        <dbReference type="SAM" id="MobiDB-lite"/>
    </source>
</evidence>
<feature type="region of interest" description="Disordered" evidence="1">
    <location>
        <begin position="789"/>
        <end position="820"/>
    </location>
</feature>
<feature type="compositionally biased region" description="Basic and acidic residues" evidence="1">
    <location>
        <begin position="887"/>
        <end position="903"/>
    </location>
</feature>
<feature type="region of interest" description="Disordered" evidence="1">
    <location>
        <begin position="227"/>
        <end position="254"/>
    </location>
</feature>
<accession>A0ABN8IAE6</accession>
<sequence>MLGAVVWNSLRGDGRIAYHANVYGHVAGDEFRPTPIPLDEWRPDERRGRAGTLHETINTDSPAAVFAVPAHYWEDALRHSVYLTLVRDKIDQLIARGDIAAPNGKPHPYGPNEVDDQDLWDKIKAAPFERLKEEELTTYGDVTILARGRLMEQPGGFRFTEDDKSKEKCNSDDCMEGVKAFWSVKRVRQRDQEITPGRYHYELTFSVMSQIPRRQKKPHEHPIRTFTVQENDNKAFEPPQTYQGAEVPQHQGSRPGRAIWFHKNIQTPQYRKKQHQSGLERLFSSWFDDYDDEPSYEPPKRYKQTSYHPSPSQYSKVGHVGGASSEQHSQKTLPYPYRPYGGQYQSHPSPLATPPMAPIQQHYIEPDTGGFENPYVPQTDYKVSGLNNTPRTTRPAVLPTPLPPLTSPSKEFYNKQGNSVQHEVFEHVTNPPENAQVQKQYNKVKTPTKVHPYPDQLRPPIYNAPPGVFVTRDKKPFKPMPPMKIPIAKPLRTNKPIDFRPSPQVLDVQFSEPDPLFDTAFRPITVNYFDSNTTENFPVAENNEKGENKTRKPNVTAKKPLKKHEMKSQRITTTTIPDIITLNDNPEQDDMEWADILGIFSKTTPMESHKDRTRISQTTTPLPTSSVSVISTSRQATTEIPSTPSPSTVKPKKRTRPPPKFTKTEKIKKHKRITTTTTTTTSPITTTTDTPLTTNSAEERKRNLKQELTQQASNSVIATTKPKWLPSSKTSTTTPFSTTTTGYSTTTTKITTTTKGMEKEPDSSTARPKNVNRFRQSTLMLKGTSVKHDRWTVTSSTPEKHRGQSVPSSLTQRRKGSNFHGYVSSTAKTLDEVRNIQHIDHGTSTLSTSPKSEESTVKNIELTSTVTPAYEETNETSMDSMEELDFSEEKNQESSEESRDHTEYIFPQSSDTGNNKNMEISDSQDTLTTENIVSTTSHPLGKTKKCKKKHQNLTTKESSTKTYEIKDFTTTNAPSTTPLTTPNILEDLLNDFSFDDNTSESETTSQKLDLENEQSQTNKQYFGVNDELEELLDSLKNDNKYEDISDDEYEEEDEGENEDDGDDDDDGDKDDETEHTFEEDDTTFHSVNDSPRYSQTDYEDNEKRPFTLLELMAME</sequence>
<evidence type="ECO:0000313" key="2">
    <source>
        <dbReference type="EMBL" id="CAH2049495.1"/>
    </source>
</evidence>
<dbReference type="EMBL" id="OW152831">
    <property type="protein sequence ID" value="CAH2049495.1"/>
    <property type="molecule type" value="Genomic_DNA"/>
</dbReference>
<feature type="region of interest" description="Disordered" evidence="1">
    <location>
        <begin position="537"/>
        <end position="569"/>
    </location>
</feature>
<feature type="non-terminal residue" evidence="2">
    <location>
        <position position="1115"/>
    </location>
</feature>
<organism evidence="2 3">
    <name type="scientific">Iphiclides podalirius</name>
    <name type="common">scarce swallowtail</name>
    <dbReference type="NCBI Taxonomy" id="110791"/>
    <lineage>
        <taxon>Eukaryota</taxon>
        <taxon>Metazoa</taxon>
        <taxon>Ecdysozoa</taxon>
        <taxon>Arthropoda</taxon>
        <taxon>Hexapoda</taxon>
        <taxon>Insecta</taxon>
        <taxon>Pterygota</taxon>
        <taxon>Neoptera</taxon>
        <taxon>Endopterygota</taxon>
        <taxon>Lepidoptera</taxon>
        <taxon>Glossata</taxon>
        <taxon>Ditrysia</taxon>
        <taxon>Papilionoidea</taxon>
        <taxon>Papilionidae</taxon>
        <taxon>Papilioninae</taxon>
        <taxon>Iphiclides</taxon>
    </lineage>
</organism>
<feature type="region of interest" description="Disordered" evidence="1">
    <location>
        <begin position="723"/>
        <end position="743"/>
    </location>
</feature>
<feature type="compositionally biased region" description="Basic residues" evidence="1">
    <location>
        <begin position="941"/>
        <end position="951"/>
    </location>
</feature>
<protein>
    <submittedName>
        <fullName evidence="2">Uncharacterized protein</fullName>
    </submittedName>
</protein>
<feature type="region of interest" description="Disordered" evidence="1">
    <location>
        <begin position="604"/>
        <end position="697"/>
    </location>
</feature>
<feature type="compositionally biased region" description="Low complexity" evidence="1">
    <location>
        <begin position="615"/>
        <end position="649"/>
    </location>
</feature>
<proteinExistence type="predicted"/>
<feature type="compositionally biased region" description="Polar residues" evidence="1">
    <location>
        <begin position="304"/>
        <end position="315"/>
    </location>
</feature>
<gene>
    <name evidence="2" type="ORF">IPOD504_LOCUS6865</name>
</gene>
<feature type="compositionally biased region" description="Acidic residues" evidence="1">
    <location>
        <begin position="1044"/>
        <end position="1081"/>
    </location>
</feature>
<name>A0ABN8IAE6_9NEOP</name>
<reference evidence="2" key="1">
    <citation type="submission" date="2022-03" db="EMBL/GenBank/DDBJ databases">
        <authorList>
            <person name="Martin H S."/>
        </authorList>
    </citation>
    <scope>NUCLEOTIDE SEQUENCE</scope>
</reference>
<feature type="region of interest" description="Disordered" evidence="1">
    <location>
        <begin position="295"/>
        <end position="331"/>
    </location>
</feature>
<feature type="compositionally biased region" description="Polar residues" evidence="1">
    <location>
        <begin position="857"/>
        <end position="867"/>
    </location>
</feature>
<keyword evidence="3" id="KW-1185">Reference proteome</keyword>